<feature type="chain" id="PRO_5015967598" evidence="7">
    <location>
        <begin position="32"/>
        <end position="487"/>
    </location>
</feature>
<keyword evidence="7" id="KW-0732">Signal</keyword>
<dbReference type="GO" id="GO:0004222">
    <property type="term" value="F:metalloendopeptidase activity"/>
    <property type="evidence" value="ECO:0007669"/>
    <property type="project" value="InterPro"/>
</dbReference>
<reference evidence="9 10" key="1">
    <citation type="submission" date="2017-08" db="EMBL/GenBank/DDBJ databases">
        <title>Infants hospitalized years apart are colonized by the same room-sourced microbial strains.</title>
        <authorList>
            <person name="Brooks B."/>
            <person name="Olm M.R."/>
            <person name="Firek B.A."/>
            <person name="Baker R."/>
            <person name="Thomas B.C."/>
            <person name="Morowitz M.J."/>
            <person name="Banfield J.F."/>
        </authorList>
    </citation>
    <scope>NUCLEOTIDE SEQUENCE [LARGE SCALE GENOMIC DNA]</scope>
    <source>
        <strain evidence="9">S2_005_002_R2_29</strain>
    </source>
</reference>
<evidence type="ECO:0000256" key="2">
    <source>
        <dbReference type="ARBA" id="ARBA00022670"/>
    </source>
</evidence>
<feature type="domain" description="Peptidase M48" evidence="8">
    <location>
        <begin position="72"/>
        <end position="255"/>
    </location>
</feature>
<dbReference type="GO" id="GO:0046872">
    <property type="term" value="F:metal ion binding"/>
    <property type="evidence" value="ECO:0007669"/>
    <property type="project" value="UniProtKB-KW"/>
</dbReference>
<comment type="caution">
    <text evidence="9">The sequence shown here is derived from an EMBL/GenBank/DDBJ whole genome shotgun (WGS) entry which is preliminary data.</text>
</comment>
<dbReference type="AlphaFoldDB" id="A0A2W5MQE1"/>
<evidence type="ECO:0000256" key="7">
    <source>
        <dbReference type="SAM" id="SignalP"/>
    </source>
</evidence>
<organism evidence="9 10">
    <name type="scientific">Micavibrio aeruginosavorus</name>
    <dbReference type="NCBI Taxonomy" id="349221"/>
    <lineage>
        <taxon>Bacteria</taxon>
        <taxon>Pseudomonadati</taxon>
        <taxon>Bdellovibrionota</taxon>
        <taxon>Bdellovibrionia</taxon>
        <taxon>Bdellovibrionales</taxon>
        <taxon>Pseudobdellovibrionaceae</taxon>
        <taxon>Micavibrio</taxon>
    </lineage>
</organism>
<evidence type="ECO:0000256" key="6">
    <source>
        <dbReference type="ARBA" id="ARBA00023049"/>
    </source>
</evidence>
<dbReference type="CDD" id="cd07333">
    <property type="entry name" value="M48C_bepA_like"/>
    <property type="match status" value="1"/>
</dbReference>
<evidence type="ECO:0000313" key="9">
    <source>
        <dbReference type="EMBL" id="PZQ43462.1"/>
    </source>
</evidence>
<feature type="signal peptide" evidence="7">
    <location>
        <begin position="1"/>
        <end position="31"/>
    </location>
</feature>
<dbReference type="InterPro" id="IPR051156">
    <property type="entry name" value="Mito/Outer_Membr_Metalloprot"/>
</dbReference>
<evidence type="ECO:0000256" key="3">
    <source>
        <dbReference type="ARBA" id="ARBA00022723"/>
    </source>
</evidence>
<evidence type="ECO:0000256" key="4">
    <source>
        <dbReference type="ARBA" id="ARBA00022801"/>
    </source>
</evidence>
<protein>
    <submittedName>
        <fullName evidence="9">Peptidase M48 family protein</fullName>
    </submittedName>
</protein>
<evidence type="ECO:0000256" key="5">
    <source>
        <dbReference type="ARBA" id="ARBA00022833"/>
    </source>
</evidence>
<dbReference type="PANTHER" id="PTHR22726">
    <property type="entry name" value="METALLOENDOPEPTIDASE OMA1"/>
    <property type="match status" value="1"/>
</dbReference>
<comment type="cofactor">
    <cofactor evidence="1">
        <name>Zn(2+)</name>
        <dbReference type="ChEBI" id="CHEBI:29105"/>
    </cofactor>
</comment>
<proteinExistence type="predicted"/>
<evidence type="ECO:0000313" key="10">
    <source>
        <dbReference type="Proteomes" id="UP000249417"/>
    </source>
</evidence>
<dbReference type="Gene3D" id="3.30.2010.10">
    <property type="entry name" value="Metalloproteases ('zincins'), catalytic domain"/>
    <property type="match status" value="1"/>
</dbReference>
<sequence length="487" mass="52177">MALGFTAKAKLCKYIILGVALLATGSCTVNPATGENQFTAFLPAGQESSVGASEHENVKKTYGNFVTGPVAEYVSKIGQKVAANTERTDVQYKFYVIDSPIVNAFAVPGGYIYISRGLMALANDEAELAGVIAHEIGHITARHAATRMSQGVLVGLGAAILSAATGSDAVGQVANVGSDLYIKSYSRSQETQADELGVRYLSRAGYDPNAMADFLKSLDAQTKLDQHIAGQSEGVGSSYFSTHPVTADRVTNAKAVAVNYQGGKTIRNRDVYLSMINGITYGDSEEQGFVRGDNFYHPKMGFTFSVPSGFKIDNNPSELIAANDDGAIIILDSGRDDQGRDPMAYLTQNWMKDKPPSDAENVTINGMKAATAAFAGTANGKSVIIRVVAIQWKPGQFFRFQMAIPQNAGTATVEGLKRTTYSFRAMTDSERNAIKPLKVRTFTASSSSVGEAASRMAFKDYKEERFRVLNAVAGNLTAGQLYKVVTE</sequence>
<keyword evidence="3" id="KW-0479">Metal-binding</keyword>
<dbReference type="GO" id="GO:0051603">
    <property type="term" value="P:proteolysis involved in protein catabolic process"/>
    <property type="evidence" value="ECO:0007669"/>
    <property type="project" value="TreeGrafter"/>
</dbReference>
<evidence type="ECO:0000256" key="1">
    <source>
        <dbReference type="ARBA" id="ARBA00001947"/>
    </source>
</evidence>
<dbReference type="Pfam" id="PF01435">
    <property type="entry name" value="Peptidase_M48"/>
    <property type="match status" value="1"/>
</dbReference>
<dbReference type="Proteomes" id="UP000249417">
    <property type="component" value="Unassembled WGS sequence"/>
</dbReference>
<accession>A0A2W5MQE1</accession>
<dbReference type="GO" id="GO:0016020">
    <property type="term" value="C:membrane"/>
    <property type="evidence" value="ECO:0007669"/>
    <property type="project" value="TreeGrafter"/>
</dbReference>
<dbReference type="PANTHER" id="PTHR22726:SF1">
    <property type="entry name" value="METALLOENDOPEPTIDASE OMA1, MITOCHONDRIAL"/>
    <property type="match status" value="1"/>
</dbReference>
<evidence type="ECO:0000259" key="8">
    <source>
        <dbReference type="Pfam" id="PF01435"/>
    </source>
</evidence>
<name>A0A2W5MQE1_9BACT</name>
<dbReference type="EMBL" id="QFQB01000153">
    <property type="protein sequence ID" value="PZQ43462.1"/>
    <property type="molecule type" value="Genomic_DNA"/>
</dbReference>
<keyword evidence="6" id="KW-0482">Metalloprotease</keyword>
<gene>
    <name evidence="9" type="ORF">DI551_12110</name>
</gene>
<keyword evidence="2" id="KW-0645">Protease</keyword>
<dbReference type="InterPro" id="IPR001915">
    <property type="entry name" value="Peptidase_M48"/>
</dbReference>
<keyword evidence="5" id="KW-0862">Zinc</keyword>
<keyword evidence="4" id="KW-0378">Hydrolase</keyword>